<gene>
    <name evidence="2" type="ORF">FXB38_19105</name>
</gene>
<accession>A0A5S4WP77</accession>
<feature type="region of interest" description="Disordered" evidence="1">
    <location>
        <begin position="1"/>
        <end position="37"/>
    </location>
</feature>
<sequence length="97" mass="10993">MARAAWKRPASPIGKKGPRKASPSYKRRSRQPWSTADVRMLRQLAKGNTPTGVMSIKLQRPITAIRSKAQREGISLKPINRSPYNRRATKTGARKRR</sequence>
<reference evidence="2 3" key="1">
    <citation type="submission" date="2019-08" db="EMBL/GenBank/DDBJ databases">
        <title>Bradyrhizobium hipponensis sp. nov., a rhizobium isolated from a Lupinus angustifolius root nodule in Tunisia.</title>
        <authorList>
            <person name="Off K."/>
            <person name="Rejili M."/>
            <person name="Mars M."/>
            <person name="Brachmann A."/>
            <person name="Marin M."/>
        </authorList>
    </citation>
    <scope>NUCLEOTIDE SEQUENCE [LARGE SCALE GENOMIC DNA]</scope>
    <source>
        <strain evidence="2 3">CTAW11</strain>
    </source>
</reference>
<dbReference type="AlphaFoldDB" id="A0A5S4WP77"/>
<name>A0A5S4WP77_9BRAD</name>
<comment type="caution">
    <text evidence="2">The sequence shown here is derived from an EMBL/GenBank/DDBJ whole genome shotgun (WGS) entry which is preliminary data.</text>
</comment>
<dbReference type="OrthoDB" id="3830421at2"/>
<evidence type="ECO:0000313" key="3">
    <source>
        <dbReference type="Proteomes" id="UP000324853"/>
    </source>
</evidence>
<dbReference type="RefSeq" id="WP_148752518.1">
    <property type="nucleotide sequence ID" value="NZ_VSSR01000029.1"/>
</dbReference>
<feature type="compositionally biased region" description="Basic residues" evidence="1">
    <location>
        <begin position="87"/>
        <end position="97"/>
    </location>
</feature>
<protein>
    <submittedName>
        <fullName evidence="2">Uncharacterized protein</fullName>
    </submittedName>
</protein>
<keyword evidence="3" id="KW-1185">Reference proteome</keyword>
<evidence type="ECO:0000256" key="1">
    <source>
        <dbReference type="SAM" id="MobiDB-lite"/>
    </source>
</evidence>
<feature type="region of interest" description="Disordered" evidence="1">
    <location>
        <begin position="71"/>
        <end position="97"/>
    </location>
</feature>
<evidence type="ECO:0000313" key="2">
    <source>
        <dbReference type="EMBL" id="TYL83363.1"/>
    </source>
</evidence>
<dbReference type="Proteomes" id="UP000324853">
    <property type="component" value="Unassembled WGS sequence"/>
</dbReference>
<proteinExistence type="predicted"/>
<organism evidence="2 3">
    <name type="scientific">Bradyrhizobium cytisi</name>
    <dbReference type="NCBI Taxonomy" id="515489"/>
    <lineage>
        <taxon>Bacteria</taxon>
        <taxon>Pseudomonadati</taxon>
        <taxon>Pseudomonadota</taxon>
        <taxon>Alphaproteobacteria</taxon>
        <taxon>Hyphomicrobiales</taxon>
        <taxon>Nitrobacteraceae</taxon>
        <taxon>Bradyrhizobium</taxon>
    </lineage>
</organism>
<dbReference type="EMBL" id="VSSR01000029">
    <property type="protein sequence ID" value="TYL83363.1"/>
    <property type="molecule type" value="Genomic_DNA"/>
</dbReference>